<dbReference type="AlphaFoldDB" id="X7YYL9"/>
<dbReference type="EMBL" id="JAOB01000085">
    <property type="protein sequence ID" value="EUA11866.1"/>
    <property type="molecule type" value="Genomic_DNA"/>
</dbReference>
<evidence type="ECO:0000313" key="2">
    <source>
        <dbReference type="EMBL" id="EUA11866.1"/>
    </source>
</evidence>
<feature type="region of interest" description="Disordered" evidence="1">
    <location>
        <begin position="133"/>
        <end position="175"/>
    </location>
</feature>
<name>X7YYL9_MYCXE</name>
<feature type="compositionally biased region" description="Low complexity" evidence="1">
    <location>
        <begin position="162"/>
        <end position="175"/>
    </location>
</feature>
<reference evidence="2" key="1">
    <citation type="submission" date="2014-01" db="EMBL/GenBank/DDBJ databases">
        <authorList>
            <person name="Brown-Elliot B."/>
            <person name="Wallace R."/>
            <person name="Lenaerts A."/>
            <person name="Ordway D."/>
            <person name="DeGroote M.A."/>
            <person name="Parker T."/>
            <person name="Sizemore C."/>
            <person name="Tallon L.J."/>
            <person name="Sadzewicz L.K."/>
            <person name="Sengamalay N."/>
            <person name="Fraser C.M."/>
            <person name="Hine E."/>
            <person name="Shefchek K.A."/>
            <person name="Das S.P."/>
            <person name="Tettelin H."/>
        </authorList>
    </citation>
    <scope>NUCLEOTIDE SEQUENCE [LARGE SCALE GENOMIC DNA]</scope>
    <source>
        <strain evidence="2">4042</strain>
    </source>
</reference>
<accession>X7YYL9</accession>
<feature type="region of interest" description="Disordered" evidence="1">
    <location>
        <begin position="58"/>
        <end position="88"/>
    </location>
</feature>
<gene>
    <name evidence="2" type="ORF">I553_2787</name>
</gene>
<feature type="compositionally biased region" description="Basic residues" evidence="1">
    <location>
        <begin position="1"/>
        <end position="22"/>
    </location>
</feature>
<proteinExistence type="predicted"/>
<evidence type="ECO:0000256" key="1">
    <source>
        <dbReference type="SAM" id="MobiDB-lite"/>
    </source>
</evidence>
<feature type="compositionally biased region" description="Low complexity" evidence="1">
    <location>
        <begin position="133"/>
        <end position="146"/>
    </location>
</feature>
<dbReference type="GO" id="GO:0016491">
    <property type="term" value="F:oxidoreductase activity"/>
    <property type="evidence" value="ECO:0007669"/>
    <property type="project" value="UniProtKB-KW"/>
</dbReference>
<protein>
    <submittedName>
        <fullName evidence="2">Linear gramicidin synthetase subunit D domain protein</fullName>
        <ecNumber evidence="2">1.-.-.-</ecNumber>
    </submittedName>
</protein>
<comment type="caution">
    <text evidence="2">The sequence shown here is derived from an EMBL/GenBank/DDBJ whole genome shotgun (WGS) entry which is preliminary data.</text>
</comment>
<dbReference type="EC" id="1.-.-.-" evidence="2"/>
<sequence length="175" mass="18630">MPAKTARRQAPRRLHHRHRRPGRGSPKAGAAVARVHDSAAVVAIEALPLTRTANSTLAPCRHPNTVTSTGTGLRPLPPRRSWPASTPRCSGLSASASTTPSSILVETAFCRCRSWRGRVLRACCCGHATYSSSRPWPGWPRSSRSPTAPVALSTRAPGNCPRPRSCAGCRASAAR</sequence>
<keyword evidence="2" id="KW-0560">Oxidoreductase</keyword>
<feature type="region of interest" description="Disordered" evidence="1">
    <location>
        <begin position="1"/>
        <end position="30"/>
    </location>
</feature>
<organism evidence="2">
    <name type="scientific">Mycobacterium xenopi 4042</name>
    <dbReference type="NCBI Taxonomy" id="1299334"/>
    <lineage>
        <taxon>Bacteria</taxon>
        <taxon>Bacillati</taxon>
        <taxon>Actinomycetota</taxon>
        <taxon>Actinomycetes</taxon>
        <taxon>Mycobacteriales</taxon>
        <taxon>Mycobacteriaceae</taxon>
        <taxon>Mycobacterium</taxon>
    </lineage>
</organism>